<proteinExistence type="predicted"/>
<sequence length="222" mass="24185">MSHPAVLDPPQGSGLSDFLARAMRGLSPSPPPFYTQGALEQVNGDHALQPSLEGLAPAQPPRHAAVLVPIVARPDPGVLLTLRSARLSNHAGQIAFPGGRVDPEDADEKAAALREAQEEVGLDARLVRHLGYLDGYLSGTGFWIVPVVGLVDPDYALTLSPAEVDEAFEVPLKFLMTPANHQRQSRKWQGTLRHYYAMPYEGRFIWGATAGMLRNLYDRVYA</sequence>
<evidence type="ECO:0000259" key="7">
    <source>
        <dbReference type="PROSITE" id="PS51462"/>
    </source>
</evidence>
<organism evidence="8 9">
    <name type="scientific">Xanthobacter agilis</name>
    <dbReference type="NCBI Taxonomy" id="47492"/>
    <lineage>
        <taxon>Bacteria</taxon>
        <taxon>Pseudomonadati</taxon>
        <taxon>Pseudomonadota</taxon>
        <taxon>Alphaproteobacteria</taxon>
        <taxon>Hyphomicrobiales</taxon>
        <taxon>Xanthobacteraceae</taxon>
        <taxon>Xanthobacter</taxon>
    </lineage>
</organism>
<accession>A0ABU0LDZ7</accession>
<evidence type="ECO:0000313" key="8">
    <source>
        <dbReference type="EMBL" id="MDQ0505356.1"/>
    </source>
</evidence>
<evidence type="ECO:0000313" key="9">
    <source>
        <dbReference type="Proteomes" id="UP001241747"/>
    </source>
</evidence>
<evidence type="ECO:0000256" key="1">
    <source>
        <dbReference type="ARBA" id="ARBA00001936"/>
    </source>
</evidence>
<dbReference type="Gene3D" id="3.90.79.10">
    <property type="entry name" value="Nucleoside Triphosphate Pyrophosphohydrolase"/>
    <property type="match status" value="1"/>
</dbReference>
<comment type="caution">
    <text evidence="8">The sequence shown here is derived from an EMBL/GenBank/DDBJ whole genome shotgun (WGS) entry which is preliminary data.</text>
</comment>
<dbReference type="NCBIfam" id="NF007980">
    <property type="entry name" value="PRK10707.1"/>
    <property type="match status" value="1"/>
</dbReference>
<dbReference type="SUPFAM" id="SSF55811">
    <property type="entry name" value="Nudix"/>
    <property type="match status" value="1"/>
</dbReference>
<keyword evidence="6" id="KW-0464">Manganese</keyword>
<dbReference type="CDD" id="cd03426">
    <property type="entry name" value="NUDIX_CoAse_Nudt7"/>
    <property type="match status" value="1"/>
</dbReference>
<protein>
    <submittedName>
        <fullName evidence="8">8-oxo-dGTP pyrophosphatase MutT (NUDIX family)</fullName>
    </submittedName>
</protein>
<keyword evidence="4" id="KW-0378">Hydrolase</keyword>
<dbReference type="PROSITE" id="PS51462">
    <property type="entry name" value="NUDIX"/>
    <property type="match status" value="1"/>
</dbReference>
<keyword evidence="3" id="KW-0479">Metal-binding</keyword>
<comment type="cofactor">
    <cofactor evidence="1">
        <name>Mn(2+)</name>
        <dbReference type="ChEBI" id="CHEBI:29035"/>
    </cofactor>
</comment>
<comment type="cofactor">
    <cofactor evidence="2">
        <name>Mg(2+)</name>
        <dbReference type="ChEBI" id="CHEBI:18420"/>
    </cofactor>
</comment>
<dbReference type="Proteomes" id="UP001241747">
    <property type="component" value="Unassembled WGS sequence"/>
</dbReference>
<evidence type="ECO:0000256" key="5">
    <source>
        <dbReference type="ARBA" id="ARBA00022842"/>
    </source>
</evidence>
<name>A0ABU0LDZ7_XANAG</name>
<evidence type="ECO:0000256" key="6">
    <source>
        <dbReference type="ARBA" id="ARBA00023211"/>
    </source>
</evidence>
<dbReference type="InterPro" id="IPR045121">
    <property type="entry name" value="CoAse"/>
</dbReference>
<keyword evidence="5" id="KW-0460">Magnesium</keyword>
<dbReference type="EMBL" id="JAUSVY010000004">
    <property type="protein sequence ID" value="MDQ0505356.1"/>
    <property type="molecule type" value="Genomic_DNA"/>
</dbReference>
<reference evidence="8 9" key="1">
    <citation type="submission" date="2023-07" db="EMBL/GenBank/DDBJ databases">
        <title>Genomic Encyclopedia of Type Strains, Phase IV (KMG-IV): sequencing the most valuable type-strain genomes for metagenomic binning, comparative biology and taxonomic classification.</title>
        <authorList>
            <person name="Goeker M."/>
        </authorList>
    </citation>
    <scope>NUCLEOTIDE SEQUENCE [LARGE SCALE GENOMIC DNA]</scope>
    <source>
        <strain evidence="8 9">DSM 3770</strain>
    </source>
</reference>
<gene>
    <name evidence="8" type="ORF">QOZ94_002152</name>
</gene>
<dbReference type="PANTHER" id="PTHR12992:SF11">
    <property type="entry name" value="MITOCHONDRIAL COENZYME A DIPHOSPHATASE NUDT8"/>
    <property type="match status" value="1"/>
</dbReference>
<keyword evidence="9" id="KW-1185">Reference proteome</keyword>
<evidence type="ECO:0000256" key="3">
    <source>
        <dbReference type="ARBA" id="ARBA00022723"/>
    </source>
</evidence>
<dbReference type="PANTHER" id="PTHR12992">
    <property type="entry name" value="NUDIX HYDROLASE"/>
    <property type="match status" value="1"/>
</dbReference>
<dbReference type="RefSeq" id="WP_237344522.1">
    <property type="nucleotide sequence ID" value="NZ_JABWGX010000004.1"/>
</dbReference>
<evidence type="ECO:0000256" key="2">
    <source>
        <dbReference type="ARBA" id="ARBA00001946"/>
    </source>
</evidence>
<evidence type="ECO:0000256" key="4">
    <source>
        <dbReference type="ARBA" id="ARBA00022801"/>
    </source>
</evidence>
<feature type="domain" description="Nudix hydrolase" evidence="7">
    <location>
        <begin position="61"/>
        <end position="196"/>
    </location>
</feature>
<dbReference type="Pfam" id="PF00293">
    <property type="entry name" value="NUDIX"/>
    <property type="match status" value="1"/>
</dbReference>
<dbReference type="InterPro" id="IPR015797">
    <property type="entry name" value="NUDIX_hydrolase-like_dom_sf"/>
</dbReference>
<dbReference type="InterPro" id="IPR000086">
    <property type="entry name" value="NUDIX_hydrolase_dom"/>
</dbReference>